<dbReference type="Proteomes" id="UP000007812">
    <property type="component" value="Chromosome"/>
</dbReference>
<dbReference type="eggNOG" id="arCOG00928">
    <property type="taxonomic scope" value="Archaea"/>
</dbReference>
<dbReference type="OrthoDB" id="15207at2157"/>
<evidence type="ECO:0000313" key="2">
    <source>
        <dbReference type="EMBL" id="AEB94113.1"/>
    </source>
</evidence>
<keyword evidence="3" id="KW-1185">Reference proteome</keyword>
<dbReference type="PANTHER" id="PTHR39518">
    <property type="entry name" value="UPF0215 PROTEIN MJ1150"/>
    <property type="match status" value="1"/>
</dbReference>
<dbReference type="PIRSF" id="PIRSF006380">
    <property type="entry name" value="UCP006380"/>
    <property type="match status" value="1"/>
</dbReference>
<dbReference type="GeneID" id="10492199"/>
<dbReference type="AlphaFoldDB" id="F4G3B5"/>
<proteinExistence type="inferred from homology"/>
<evidence type="ECO:0000313" key="3">
    <source>
        <dbReference type="Proteomes" id="UP000007812"/>
    </source>
</evidence>
<dbReference type="STRING" id="1006006.Mcup_0002"/>
<dbReference type="HAMAP" id="MF_00582">
    <property type="entry name" value="UPF0215"/>
    <property type="match status" value="1"/>
</dbReference>
<dbReference type="RefSeq" id="WP_013736615.1">
    <property type="nucleotide sequence ID" value="NC_015435.1"/>
</dbReference>
<dbReference type="Gene3D" id="3.30.2170.10">
    <property type="entry name" value="archaeoglobus fulgidus dsm 4304 superfamily"/>
    <property type="match status" value="1"/>
</dbReference>
<sequence>MLISGVDDGFFPLSYKGGKGKSPLVVTLFEDLAFKDVNLGFITVDGSDAKEAFCKINWGVTTIFDGVTFAGFNYIIPDKNYIIFYGYRPNVAKVKLALDKHFHDDREEKIISILERLVRIESRWGPVYLYTDLDLTLARNLIDKYQVLSKYPEPIRYAHVIGKALGHWHARC</sequence>
<comment type="similarity">
    <text evidence="1">Belongs to the UPF0215 family.</text>
</comment>
<name>F4G3B5_METCR</name>
<gene>
    <name evidence="2" type="ordered locus">Mcup_0002</name>
</gene>
<dbReference type="Pfam" id="PF01949">
    <property type="entry name" value="Endo_dU"/>
    <property type="match status" value="1"/>
</dbReference>
<protein>
    <recommendedName>
        <fullName evidence="1">UPF0215 protein Mcup_0002</fullName>
    </recommendedName>
</protein>
<dbReference type="KEGG" id="mcn:Mcup_0002"/>
<dbReference type="PATRIC" id="fig|1006006.8.peg.2"/>
<dbReference type="InterPro" id="IPR002802">
    <property type="entry name" value="Endo_dU"/>
</dbReference>
<reference evidence="2 3" key="1">
    <citation type="journal article" date="2011" name="J. Bacteriol.">
        <title>Complete genome sequence of Metallosphaera cuprina, a metal sulfide-oxidizing archaeon from a hot spring.</title>
        <authorList>
            <person name="Liu L.J."/>
            <person name="You X.Y."/>
            <person name="Zheng H."/>
            <person name="Wang S."/>
            <person name="Jiang C.Y."/>
            <person name="Liu S.J."/>
        </authorList>
    </citation>
    <scope>NUCLEOTIDE SEQUENCE [LARGE SCALE GENOMIC DNA]</scope>
    <source>
        <strain evidence="2 3">Ar-4</strain>
    </source>
</reference>
<organism evidence="2 3">
    <name type="scientific">Metallosphaera cuprina (strain Ar-4)</name>
    <dbReference type="NCBI Taxonomy" id="1006006"/>
    <lineage>
        <taxon>Archaea</taxon>
        <taxon>Thermoproteota</taxon>
        <taxon>Thermoprotei</taxon>
        <taxon>Sulfolobales</taxon>
        <taxon>Sulfolobaceae</taxon>
        <taxon>Metallosphaera</taxon>
    </lineage>
</organism>
<dbReference type="PANTHER" id="PTHR39518:SF2">
    <property type="entry name" value="UPF0215 PROTEIN MJ1150"/>
    <property type="match status" value="1"/>
</dbReference>
<dbReference type="EMBL" id="CP002656">
    <property type="protein sequence ID" value="AEB94113.1"/>
    <property type="molecule type" value="Genomic_DNA"/>
</dbReference>
<dbReference type="HOGENOM" id="CLU_095956_1_1_2"/>
<accession>F4G3B5</accession>
<evidence type="ECO:0000256" key="1">
    <source>
        <dbReference type="HAMAP-Rule" id="MF_00582"/>
    </source>
</evidence>